<dbReference type="STRING" id="1121331.SAMN02745248_01952"/>
<dbReference type="InterPro" id="IPR051798">
    <property type="entry name" value="Class-II_PLP-Dep_Aminotrans"/>
</dbReference>
<name>A0A1M6QBK2_9CLOT</name>
<dbReference type="GO" id="GO:0047804">
    <property type="term" value="F:cysteine-S-conjugate beta-lyase activity"/>
    <property type="evidence" value="ECO:0007669"/>
    <property type="project" value="UniProtKB-EC"/>
</dbReference>
<dbReference type="Pfam" id="PF00155">
    <property type="entry name" value="Aminotran_1_2"/>
    <property type="match status" value="1"/>
</dbReference>
<keyword evidence="8" id="KW-1185">Reference proteome</keyword>
<protein>
    <recommendedName>
        <fullName evidence="2">cysteine-S-conjugate beta-lyase</fullName>
        <ecNumber evidence="2">4.4.1.13</ecNumber>
    </recommendedName>
</protein>
<dbReference type="InterPro" id="IPR015422">
    <property type="entry name" value="PyrdxlP-dep_Trfase_small"/>
</dbReference>
<dbReference type="Gene3D" id="3.40.640.10">
    <property type="entry name" value="Type I PLP-dependent aspartate aminotransferase-like (Major domain)"/>
    <property type="match status" value="1"/>
</dbReference>
<dbReference type="OrthoDB" id="9802872at2"/>
<keyword evidence="3" id="KW-0663">Pyridoxal phosphate</keyword>
<dbReference type="InterPro" id="IPR015421">
    <property type="entry name" value="PyrdxlP-dep_Trfase_major"/>
</dbReference>
<keyword evidence="4 7" id="KW-0456">Lyase</keyword>
<dbReference type="InterPro" id="IPR004839">
    <property type="entry name" value="Aminotransferase_I/II_large"/>
</dbReference>
<accession>A0A1M6QBK2</accession>
<evidence type="ECO:0000256" key="2">
    <source>
        <dbReference type="ARBA" id="ARBA00012224"/>
    </source>
</evidence>
<feature type="domain" description="Aminotransferase class I/classII large" evidence="6">
    <location>
        <begin position="31"/>
        <end position="380"/>
    </location>
</feature>
<evidence type="ECO:0000256" key="4">
    <source>
        <dbReference type="ARBA" id="ARBA00023239"/>
    </source>
</evidence>
<dbReference type="RefSeq" id="WP_072903907.1">
    <property type="nucleotide sequence ID" value="NZ_FRAD01000016.1"/>
</dbReference>
<comment type="similarity">
    <text evidence="5">Belongs to the class-II pyridoxal-phosphate-dependent aminotransferase family. MalY/PatB cystathionine beta-lyase subfamily.</text>
</comment>
<evidence type="ECO:0000313" key="8">
    <source>
        <dbReference type="Proteomes" id="UP000183952"/>
    </source>
</evidence>
<sequence>MIYNFDEVLDREKYNSTKWSSTLLEGKDIIPLWIADMDFQVPESLKNDITKRLEHQVFGYSAVQPGYFSSIKSWMKKIHNWHIDEKWILYVPGVIAGIGLTIDALTEKGDEIIVQTPVYHRFFSSIESNDRVVVKNPLKNNNGYYTMDYEDLEDKITSRTKMILLCSPHNPVGRVWKKDELEKVFEIAKKHNLYVMCDEVHSDILFNDVEHIPFTEVDKDAKELCVICTAPNKTFNIASFKTANLIVPNEEIRNKILKYEEKYHIEEPTLMGAIALESVYSKGEEWYRQMLSYLEGNVDYVVNYINNEMPKLKVRKPEGTYLLWVDFSSLHMNNNELVAALKDAGVLCSSGIQFGEEGENYLRINVATRRALLEEAMDRIKKFTNKF</sequence>
<evidence type="ECO:0000313" key="7">
    <source>
        <dbReference type="EMBL" id="SHK17535.1"/>
    </source>
</evidence>
<reference evidence="7 8" key="1">
    <citation type="submission" date="2016-11" db="EMBL/GenBank/DDBJ databases">
        <authorList>
            <person name="Jaros S."/>
            <person name="Januszkiewicz K."/>
            <person name="Wedrychowicz H."/>
        </authorList>
    </citation>
    <scope>NUCLEOTIDE SEQUENCE [LARGE SCALE GENOMIC DNA]</scope>
    <source>
        <strain evidence="7 8">DSM 3090</strain>
    </source>
</reference>
<dbReference type="InterPro" id="IPR027619">
    <property type="entry name" value="C-S_lyase_PatB-like"/>
</dbReference>
<dbReference type="PANTHER" id="PTHR43525">
    <property type="entry name" value="PROTEIN MALY"/>
    <property type="match status" value="1"/>
</dbReference>
<evidence type="ECO:0000256" key="3">
    <source>
        <dbReference type="ARBA" id="ARBA00022898"/>
    </source>
</evidence>
<gene>
    <name evidence="7" type="ORF">SAMN02745248_01952</name>
</gene>
<dbReference type="Gene3D" id="3.90.1150.10">
    <property type="entry name" value="Aspartate Aminotransferase, domain 1"/>
    <property type="match status" value="1"/>
</dbReference>
<dbReference type="EC" id="4.4.1.13" evidence="2"/>
<dbReference type="AlphaFoldDB" id="A0A1M6QBK2"/>
<dbReference type="EMBL" id="FRAD01000016">
    <property type="protein sequence ID" value="SHK17535.1"/>
    <property type="molecule type" value="Genomic_DNA"/>
</dbReference>
<dbReference type="InterPro" id="IPR015424">
    <property type="entry name" value="PyrdxlP-dep_Trfase"/>
</dbReference>
<comment type="cofactor">
    <cofactor evidence="1">
        <name>pyridoxal 5'-phosphate</name>
        <dbReference type="ChEBI" id="CHEBI:597326"/>
    </cofactor>
</comment>
<dbReference type="GO" id="GO:0030170">
    <property type="term" value="F:pyridoxal phosphate binding"/>
    <property type="evidence" value="ECO:0007669"/>
    <property type="project" value="InterPro"/>
</dbReference>
<proteinExistence type="inferred from homology"/>
<dbReference type="PANTHER" id="PTHR43525:SF1">
    <property type="entry name" value="PROTEIN MALY"/>
    <property type="match status" value="1"/>
</dbReference>
<organism evidence="7 8">
    <name type="scientific">Hathewaya proteolytica DSM 3090</name>
    <dbReference type="NCBI Taxonomy" id="1121331"/>
    <lineage>
        <taxon>Bacteria</taxon>
        <taxon>Bacillati</taxon>
        <taxon>Bacillota</taxon>
        <taxon>Clostridia</taxon>
        <taxon>Eubacteriales</taxon>
        <taxon>Clostridiaceae</taxon>
        <taxon>Hathewaya</taxon>
    </lineage>
</organism>
<evidence type="ECO:0000256" key="5">
    <source>
        <dbReference type="ARBA" id="ARBA00037974"/>
    </source>
</evidence>
<dbReference type="CDD" id="cd00609">
    <property type="entry name" value="AAT_like"/>
    <property type="match status" value="1"/>
</dbReference>
<evidence type="ECO:0000256" key="1">
    <source>
        <dbReference type="ARBA" id="ARBA00001933"/>
    </source>
</evidence>
<dbReference type="NCBIfam" id="TIGR04350">
    <property type="entry name" value="C_S_lyase_PatB"/>
    <property type="match status" value="1"/>
</dbReference>
<dbReference type="SUPFAM" id="SSF53383">
    <property type="entry name" value="PLP-dependent transferases"/>
    <property type="match status" value="1"/>
</dbReference>
<evidence type="ECO:0000259" key="6">
    <source>
        <dbReference type="Pfam" id="PF00155"/>
    </source>
</evidence>
<dbReference type="Proteomes" id="UP000183952">
    <property type="component" value="Unassembled WGS sequence"/>
</dbReference>